<reference evidence="2 3" key="1">
    <citation type="submission" date="2017-04" db="EMBL/GenBank/DDBJ databases">
        <authorList>
            <person name="Afonso C.L."/>
            <person name="Miller P.J."/>
            <person name="Scott M.A."/>
            <person name="Spackman E."/>
            <person name="Goraichik I."/>
            <person name="Dimitrov K.M."/>
            <person name="Suarez D.L."/>
            <person name="Swayne D.E."/>
        </authorList>
    </citation>
    <scope>NUCLEOTIDE SEQUENCE [LARGE SCALE GENOMIC DNA]</scope>
    <source>
        <strain evidence="2 3">CGMCC 1.12644</strain>
    </source>
</reference>
<feature type="compositionally biased region" description="Polar residues" evidence="1">
    <location>
        <begin position="15"/>
        <end position="28"/>
    </location>
</feature>
<proteinExistence type="predicted"/>
<feature type="region of interest" description="Disordered" evidence="1">
    <location>
        <begin position="1"/>
        <end position="29"/>
    </location>
</feature>
<organism evidence="2 3">
    <name type="scientific">Primorskyibacter flagellatus</name>
    <dbReference type="NCBI Taxonomy" id="1387277"/>
    <lineage>
        <taxon>Bacteria</taxon>
        <taxon>Pseudomonadati</taxon>
        <taxon>Pseudomonadota</taxon>
        <taxon>Alphaproteobacteria</taxon>
        <taxon>Rhodobacterales</taxon>
        <taxon>Roseobacteraceae</taxon>
        <taxon>Primorskyibacter</taxon>
    </lineage>
</organism>
<dbReference type="Proteomes" id="UP000192330">
    <property type="component" value="Unassembled WGS sequence"/>
</dbReference>
<dbReference type="EMBL" id="FWYD01000012">
    <property type="protein sequence ID" value="SMC94640.1"/>
    <property type="molecule type" value="Genomic_DNA"/>
</dbReference>
<accession>A0A1W2DAW7</accession>
<evidence type="ECO:0000313" key="3">
    <source>
        <dbReference type="Proteomes" id="UP000192330"/>
    </source>
</evidence>
<sequence length="141" mass="15468">MWMTQRSMGGYASSALRSPNAHSSTSLASAERGTWTKPAAGHSVQWPIIHLYLVGLSLGFPILHIGHPHPARCFLLTTRGSLPLFSERDMYPRSVEFIRFSPGNATCRGLGLEQTGQLILFEASTIVLQVSNDPQSVQVYV</sequence>
<evidence type="ECO:0000313" key="2">
    <source>
        <dbReference type="EMBL" id="SMC94640.1"/>
    </source>
</evidence>
<name>A0A1W2DAW7_9RHOB</name>
<gene>
    <name evidence="2" type="ORF">SAMN06295998_11260</name>
</gene>
<protein>
    <submittedName>
        <fullName evidence="2">Uncharacterized protein</fullName>
    </submittedName>
</protein>
<dbReference type="AlphaFoldDB" id="A0A1W2DAW7"/>
<keyword evidence="3" id="KW-1185">Reference proteome</keyword>
<evidence type="ECO:0000256" key="1">
    <source>
        <dbReference type="SAM" id="MobiDB-lite"/>
    </source>
</evidence>